<evidence type="ECO:0000256" key="1">
    <source>
        <dbReference type="ARBA" id="ARBA00022723"/>
    </source>
</evidence>
<feature type="domain" description="C2H2-type" evidence="7">
    <location>
        <begin position="358"/>
        <end position="385"/>
    </location>
</feature>
<dbReference type="GO" id="GO:0008270">
    <property type="term" value="F:zinc ion binding"/>
    <property type="evidence" value="ECO:0007669"/>
    <property type="project" value="UniProtKB-KW"/>
</dbReference>
<dbReference type="SMART" id="SM00355">
    <property type="entry name" value="ZnF_C2H2"/>
    <property type="match status" value="3"/>
</dbReference>
<keyword evidence="3 5" id="KW-0863">Zinc-finger</keyword>
<feature type="compositionally biased region" description="Polar residues" evidence="6">
    <location>
        <begin position="55"/>
        <end position="70"/>
    </location>
</feature>
<keyword evidence="9" id="KW-1185">Reference proteome</keyword>
<feature type="domain" description="C2H2-type" evidence="7">
    <location>
        <begin position="330"/>
        <end position="357"/>
    </location>
</feature>
<feature type="domain" description="C2H2-type" evidence="7">
    <location>
        <begin position="386"/>
        <end position="410"/>
    </location>
</feature>
<evidence type="ECO:0000256" key="3">
    <source>
        <dbReference type="ARBA" id="ARBA00022771"/>
    </source>
</evidence>
<dbReference type="Proteomes" id="UP000822476">
    <property type="component" value="Unassembled WGS sequence"/>
</dbReference>
<accession>A0A8S9YV84</accession>
<reference evidence="8" key="1">
    <citation type="submission" date="2019-07" db="EMBL/GenBank/DDBJ databases">
        <title>Annotation for the trematode Paragonimus miyazaki's.</title>
        <authorList>
            <person name="Choi Y.-J."/>
        </authorList>
    </citation>
    <scope>NUCLEOTIDE SEQUENCE</scope>
    <source>
        <strain evidence="8">Japan</strain>
    </source>
</reference>
<dbReference type="GO" id="GO:0048619">
    <property type="term" value="P:embryonic hindgut morphogenesis"/>
    <property type="evidence" value="ECO:0007669"/>
    <property type="project" value="TreeGrafter"/>
</dbReference>
<evidence type="ECO:0000313" key="8">
    <source>
        <dbReference type="EMBL" id="KAF7258514.1"/>
    </source>
</evidence>
<evidence type="ECO:0000256" key="2">
    <source>
        <dbReference type="ARBA" id="ARBA00022737"/>
    </source>
</evidence>
<sequence length="450" mass="50223">MNEIVSTAQDVLTSSTLMENATLNSPSTFKISPSPLTNLPFPWLSRWEDQWKSELSSANTKHTPQSSSPLAKTAQRMKSFVPDETGDETPSQTGIESYARPESGLNADKIDENLKILTTPSSQSDGNTMIDSLTAADQMNLSVLAPWWPLLFTSSMFAVGSAQHALVYLRLWRSLFSHYHPPLLAGQPWTTERPVRGEGDFSVQSSPLNLVTRVKRGQQNGDWLTTELSELGLTKGKTVESFDSERWNAAQAKLAAAYCSESTPSSINTSGPRSNSCGLLLESLVTPPCEYEQNAPRLPSSCPVEHARLGKHHATDRKQPAFTSVQRSTYKCSHCGRGFSKAYNRTIHERTHTDERPFSCTVCARRFRRKDHLRDHSYTHLTAKPFVCTTCNRGFCQSRSLENHRRTNHSTRLNVTTALLQVPQSTGLTVSEHYVQQLLNNLKGSEHKQM</sequence>
<dbReference type="PANTHER" id="PTHR14196:SF10">
    <property type="entry name" value="C2H2-TYPE DOMAIN-CONTAINING PROTEIN"/>
    <property type="match status" value="1"/>
</dbReference>
<evidence type="ECO:0000259" key="7">
    <source>
        <dbReference type="PROSITE" id="PS50157"/>
    </source>
</evidence>
<dbReference type="InterPro" id="IPR050717">
    <property type="entry name" value="C2H2-ZF_Transcription_Reg"/>
</dbReference>
<dbReference type="AlphaFoldDB" id="A0A8S9YV84"/>
<feature type="region of interest" description="Disordered" evidence="6">
    <location>
        <begin position="55"/>
        <end position="104"/>
    </location>
</feature>
<protein>
    <recommendedName>
        <fullName evidence="7">C2H2-type domain-containing protein</fullName>
    </recommendedName>
</protein>
<dbReference type="FunFam" id="3.30.160.60:FF:001732">
    <property type="entry name" value="Zgc:162936"/>
    <property type="match status" value="1"/>
</dbReference>
<dbReference type="InterPro" id="IPR036236">
    <property type="entry name" value="Znf_C2H2_sf"/>
</dbReference>
<dbReference type="GO" id="GO:0000977">
    <property type="term" value="F:RNA polymerase II transcription regulatory region sequence-specific DNA binding"/>
    <property type="evidence" value="ECO:0007669"/>
    <property type="project" value="TreeGrafter"/>
</dbReference>
<keyword evidence="4" id="KW-0862">Zinc</keyword>
<evidence type="ECO:0000256" key="6">
    <source>
        <dbReference type="SAM" id="MobiDB-lite"/>
    </source>
</evidence>
<name>A0A8S9YV84_9TREM</name>
<dbReference type="PROSITE" id="PS00028">
    <property type="entry name" value="ZINC_FINGER_C2H2_1"/>
    <property type="match status" value="3"/>
</dbReference>
<dbReference type="GO" id="GO:0009880">
    <property type="term" value="P:embryonic pattern specification"/>
    <property type="evidence" value="ECO:0007669"/>
    <property type="project" value="TreeGrafter"/>
</dbReference>
<keyword evidence="1" id="KW-0479">Metal-binding</keyword>
<keyword evidence="2" id="KW-0677">Repeat</keyword>
<gene>
    <name evidence="8" type="ORF">EG68_07597</name>
</gene>
<dbReference type="Pfam" id="PF00096">
    <property type="entry name" value="zf-C2H2"/>
    <property type="match status" value="3"/>
</dbReference>
<dbReference type="FunFam" id="3.30.160.60:FF:000446">
    <property type="entry name" value="Zinc finger protein"/>
    <property type="match status" value="1"/>
</dbReference>
<evidence type="ECO:0000256" key="5">
    <source>
        <dbReference type="PROSITE-ProRule" id="PRU00042"/>
    </source>
</evidence>
<dbReference type="Gene3D" id="3.30.160.60">
    <property type="entry name" value="Classic Zinc Finger"/>
    <property type="match status" value="3"/>
</dbReference>
<dbReference type="GO" id="GO:0045893">
    <property type="term" value="P:positive regulation of DNA-templated transcription"/>
    <property type="evidence" value="ECO:0007669"/>
    <property type="project" value="UniProtKB-ARBA"/>
</dbReference>
<dbReference type="EMBL" id="JTDE01001682">
    <property type="protein sequence ID" value="KAF7258514.1"/>
    <property type="molecule type" value="Genomic_DNA"/>
</dbReference>
<dbReference type="SUPFAM" id="SSF57667">
    <property type="entry name" value="beta-beta-alpha zinc fingers"/>
    <property type="match status" value="2"/>
</dbReference>
<organism evidence="8 9">
    <name type="scientific">Paragonimus skrjabini miyazakii</name>
    <dbReference type="NCBI Taxonomy" id="59628"/>
    <lineage>
        <taxon>Eukaryota</taxon>
        <taxon>Metazoa</taxon>
        <taxon>Spiralia</taxon>
        <taxon>Lophotrochozoa</taxon>
        <taxon>Platyhelminthes</taxon>
        <taxon>Trematoda</taxon>
        <taxon>Digenea</taxon>
        <taxon>Plagiorchiida</taxon>
        <taxon>Troglotremata</taxon>
        <taxon>Troglotrematidae</taxon>
        <taxon>Paragonimus</taxon>
    </lineage>
</organism>
<evidence type="ECO:0000313" key="9">
    <source>
        <dbReference type="Proteomes" id="UP000822476"/>
    </source>
</evidence>
<dbReference type="PANTHER" id="PTHR14196">
    <property type="entry name" value="ODD-SKIPPED - RELATED"/>
    <property type="match status" value="1"/>
</dbReference>
<comment type="caution">
    <text evidence="8">The sequence shown here is derived from an EMBL/GenBank/DDBJ whole genome shotgun (WGS) entry which is preliminary data.</text>
</comment>
<proteinExistence type="predicted"/>
<dbReference type="GO" id="GO:0005694">
    <property type="term" value="C:chromosome"/>
    <property type="evidence" value="ECO:0007669"/>
    <property type="project" value="UniProtKB-ARBA"/>
</dbReference>
<dbReference type="InterPro" id="IPR013087">
    <property type="entry name" value="Znf_C2H2_type"/>
</dbReference>
<dbReference type="OrthoDB" id="9451254at2759"/>
<dbReference type="PROSITE" id="PS50157">
    <property type="entry name" value="ZINC_FINGER_C2H2_2"/>
    <property type="match status" value="3"/>
</dbReference>
<dbReference type="GO" id="GO:0005634">
    <property type="term" value="C:nucleus"/>
    <property type="evidence" value="ECO:0007669"/>
    <property type="project" value="TreeGrafter"/>
</dbReference>
<dbReference type="GO" id="GO:0000981">
    <property type="term" value="F:DNA-binding transcription factor activity, RNA polymerase II-specific"/>
    <property type="evidence" value="ECO:0007669"/>
    <property type="project" value="TreeGrafter"/>
</dbReference>
<evidence type="ECO:0000256" key="4">
    <source>
        <dbReference type="ARBA" id="ARBA00022833"/>
    </source>
</evidence>